<gene>
    <name evidence="1" type="ORF">ROZALSC1DRAFT_28843</name>
</gene>
<dbReference type="EMBL" id="ML005200">
    <property type="protein sequence ID" value="RKP19582.1"/>
    <property type="molecule type" value="Genomic_DNA"/>
</dbReference>
<dbReference type="AlphaFoldDB" id="A0A4P9YKC3"/>
<accession>A0A4P9YKC3</accession>
<dbReference type="Gene3D" id="3.80.10.10">
    <property type="entry name" value="Ribonuclease Inhibitor"/>
    <property type="match status" value="1"/>
</dbReference>
<evidence type="ECO:0000313" key="2">
    <source>
        <dbReference type="Proteomes" id="UP000281549"/>
    </source>
</evidence>
<proteinExistence type="predicted"/>
<reference evidence="2" key="1">
    <citation type="journal article" date="2018" name="Nat. Microbiol.">
        <title>Leveraging single-cell genomics to expand the fungal tree of life.</title>
        <authorList>
            <person name="Ahrendt S.R."/>
            <person name="Quandt C.A."/>
            <person name="Ciobanu D."/>
            <person name="Clum A."/>
            <person name="Salamov A."/>
            <person name="Andreopoulos B."/>
            <person name="Cheng J.F."/>
            <person name="Woyke T."/>
            <person name="Pelin A."/>
            <person name="Henrissat B."/>
            <person name="Reynolds N.K."/>
            <person name="Benny G.L."/>
            <person name="Smith M.E."/>
            <person name="James T.Y."/>
            <person name="Grigoriev I.V."/>
        </authorList>
    </citation>
    <scope>NUCLEOTIDE SEQUENCE [LARGE SCALE GENOMIC DNA]</scope>
    <source>
        <strain evidence="2">CSF55</strain>
    </source>
</reference>
<dbReference type="InterPro" id="IPR032675">
    <property type="entry name" value="LRR_dom_sf"/>
</dbReference>
<protein>
    <recommendedName>
        <fullName evidence="3">RNI-like protein</fullName>
    </recommendedName>
</protein>
<sequence length="290" mass="33779">MLDSIAEVLQLSPSVKHLVIGNREFARGINNFNFFKLFDSFKYLESLKLIHFELKPPQVDYLSNNILSLGNLKTLEISLSYKDGYWVNGRNVMQILADNLKNIENLRIDCLGKAEDLEVIYFFDKIANSNVKRLIIHGFFNFSNEQAMKISRSYGNLRELRLNLYYGNVRRIGNFILHLNEFNIETLEIPMEHSGIKVSWHWVATHTKNVKHLIIDNAHITLQDMHDFLSNVSPSLEFLNLLHTSFGFKNMDHFAKLLLRTNIKYLKLPNLDNNALARLKLNLKDKIVFL</sequence>
<organism evidence="1 2">
    <name type="scientific">Rozella allomycis (strain CSF55)</name>
    <dbReference type="NCBI Taxonomy" id="988480"/>
    <lineage>
        <taxon>Eukaryota</taxon>
        <taxon>Fungi</taxon>
        <taxon>Fungi incertae sedis</taxon>
        <taxon>Cryptomycota</taxon>
        <taxon>Cryptomycota incertae sedis</taxon>
        <taxon>Rozella</taxon>
    </lineage>
</organism>
<dbReference type="SUPFAM" id="SSF52047">
    <property type="entry name" value="RNI-like"/>
    <property type="match status" value="1"/>
</dbReference>
<name>A0A4P9YKC3_ROZAC</name>
<evidence type="ECO:0000313" key="1">
    <source>
        <dbReference type="EMBL" id="RKP19582.1"/>
    </source>
</evidence>
<dbReference type="Proteomes" id="UP000281549">
    <property type="component" value="Unassembled WGS sequence"/>
</dbReference>
<evidence type="ECO:0008006" key="3">
    <source>
        <dbReference type="Google" id="ProtNLM"/>
    </source>
</evidence>